<dbReference type="AlphaFoldDB" id="A0A4C1ZAA5"/>
<gene>
    <name evidence="1" type="ORF">EVAR_61763_1</name>
</gene>
<dbReference type="Proteomes" id="UP000299102">
    <property type="component" value="Unassembled WGS sequence"/>
</dbReference>
<dbReference type="EMBL" id="BGZK01001741">
    <property type="protein sequence ID" value="GBP85506.1"/>
    <property type="molecule type" value="Genomic_DNA"/>
</dbReference>
<evidence type="ECO:0000313" key="2">
    <source>
        <dbReference type="Proteomes" id="UP000299102"/>
    </source>
</evidence>
<keyword evidence="2" id="KW-1185">Reference proteome</keyword>
<evidence type="ECO:0000313" key="1">
    <source>
        <dbReference type="EMBL" id="GBP85506.1"/>
    </source>
</evidence>
<reference evidence="1 2" key="1">
    <citation type="journal article" date="2019" name="Commun. Biol.">
        <title>The bagworm genome reveals a unique fibroin gene that provides high tensile strength.</title>
        <authorList>
            <person name="Kono N."/>
            <person name="Nakamura H."/>
            <person name="Ohtoshi R."/>
            <person name="Tomita M."/>
            <person name="Numata K."/>
            <person name="Arakawa K."/>
        </authorList>
    </citation>
    <scope>NUCLEOTIDE SEQUENCE [LARGE SCALE GENOMIC DNA]</scope>
</reference>
<sequence length="67" mass="7506">MWRRIAMCKRLCNSLLTWFDGAFHYGIHFDYIHIYHCIAWRPIATSITAVEPSARGGTAGPHASGAT</sequence>
<comment type="caution">
    <text evidence="1">The sequence shown here is derived from an EMBL/GenBank/DDBJ whole genome shotgun (WGS) entry which is preliminary data.</text>
</comment>
<proteinExistence type="predicted"/>
<accession>A0A4C1ZAA5</accession>
<protein>
    <submittedName>
        <fullName evidence="1">Uncharacterized protein</fullName>
    </submittedName>
</protein>
<name>A0A4C1ZAA5_EUMVA</name>
<organism evidence="1 2">
    <name type="scientific">Eumeta variegata</name>
    <name type="common">Bagworm moth</name>
    <name type="synonym">Eumeta japonica</name>
    <dbReference type="NCBI Taxonomy" id="151549"/>
    <lineage>
        <taxon>Eukaryota</taxon>
        <taxon>Metazoa</taxon>
        <taxon>Ecdysozoa</taxon>
        <taxon>Arthropoda</taxon>
        <taxon>Hexapoda</taxon>
        <taxon>Insecta</taxon>
        <taxon>Pterygota</taxon>
        <taxon>Neoptera</taxon>
        <taxon>Endopterygota</taxon>
        <taxon>Lepidoptera</taxon>
        <taxon>Glossata</taxon>
        <taxon>Ditrysia</taxon>
        <taxon>Tineoidea</taxon>
        <taxon>Psychidae</taxon>
        <taxon>Oiketicinae</taxon>
        <taxon>Eumeta</taxon>
    </lineage>
</organism>